<protein>
    <submittedName>
        <fullName evidence="2">Uncharacterized protein</fullName>
    </submittedName>
</protein>
<dbReference type="AlphaFoldDB" id="A0A381RP16"/>
<feature type="transmembrane region" description="Helical" evidence="1">
    <location>
        <begin position="80"/>
        <end position="99"/>
    </location>
</feature>
<feature type="transmembrane region" description="Helical" evidence="1">
    <location>
        <begin position="20"/>
        <end position="40"/>
    </location>
</feature>
<sequence>MMGVMSVLYAVKTDVMRGYYVAISAGVGLVVSAFIPWLYIGDRTLGGIPGIAGFWIFGLGVLAVVLATLSLVTRKNSRHPLLLIGLIAFGILFVGQQFLERAASEEAWAVAQATEIIVGRPITEPQVPLTGIGAYVGLTASAVLILFGLTIIARRVADSYPESENDDL</sequence>
<dbReference type="EMBL" id="UINC01001911">
    <property type="protein sequence ID" value="SUZ90643.1"/>
    <property type="molecule type" value="Genomic_DNA"/>
</dbReference>
<evidence type="ECO:0000313" key="2">
    <source>
        <dbReference type="EMBL" id="SUZ90643.1"/>
    </source>
</evidence>
<proteinExistence type="predicted"/>
<evidence type="ECO:0000256" key="1">
    <source>
        <dbReference type="SAM" id="Phobius"/>
    </source>
</evidence>
<organism evidence="2">
    <name type="scientific">marine metagenome</name>
    <dbReference type="NCBI Taxonomy" id="408172"/>
    <lineage>
        <taxon>unclassified sequences</taxon>
        <taxon>metagenomes</taxon>
        <taxon>ecological metagenomes</taxon>
    </lineage>
</organism>
<keyword evidence="1" id="KW-0812">Transmembrane</keyword>
<gene>
    <name evidence="2" type="ORF">METZ01_LOCUS43497</name>
</gene>
<name>A0A381RP16_9ZZZZ</name>
<accession>A0A381RP16</accession>
<feature type="transmembrane region" description="Helical" evidence="1">
    <location>
        <begin position="132"/>
        <end position="153"/>
    </location>
</feature>
<keyword evidence="1" id="KW-1133">Transmembrane helix</keyword>
<feature type="transmembrane region" description="Helical" evidence="1">
    <location>
        <begin position="52"/>
        <end position="73"/>
    </location>
</feature>
<reference evidence="2" key="1">
    <citation type="submission" date="2018-05" db="EMBL/GenBank/DDBJ databases">
        <authorList>
            <person name="Lanie J.A."/>
            <person name="Ng W.-L."/>
            <person name="Kazmierczak K.M."/>
            <person name="Andrzejewski T.M."/>
            <person name="Davidsen T.M."/>
            <person name="Wayne K.J."/>
            <person name="Tettelin H."/>
            <person name="Glass J.I."/>
            <person name="Rusch D."/>
            <person name="Podicherti R."/>
            <person name="Tsui H.-C.T."/>
            <person name="Winkler M.E."/>
        </authorList>
    </citation>
    <scope>NUCLEOTIDE SEQUENCE</scope>
</reference>
<keyword evidence="1" id="KW-0472">Membrane</keyword>